<name>A0A5K7ZL99_9BACT</name>
<dbReference type="KEGG" id="dov:DSCO28_24020"/>
<accession>A0A5K7ZL99</accession>
<sequence>MILPEIRKFRTYSSRLALSNLLKIYQLAPHGFDRMFEAMNEIGIPEHRKYCAPLQALFWLIQDEKMCISGMLLGLKINKRNDEKGNCRPHLISKMESTNEQKDSTGHDQDYSLEKILNAAWTDESLLMQRSNIHQIINRIQTQSEAEEYAFLVKRHEDLDLQSYIMDDFLKKREIFDVDDWQQIETAIEQSRWKTFLTVADRLNSPELVSYYINNKLSFRKTPASGVYFTFFDKKAQCTDAAYFAQFMLRRAGYKTFMRSVKWDNDPWDGLHTGAGIILEDGRYLLVSNYTGINSMSGPFSCLESLDQKLSCGRKIIDRMWGAYYPPRYY</sequence>
<dbReference type="EMBL" id="AP021876">
    <property type="protein sequence ID" value="BBO81836.1"/>
    <property type="molecule type" value="Genomic_DNA"/>
</dbReference>
<evidence type="ECO:0008006" key="3">
    <source>
        <dbReference type="Google" id="ProtNLM"/>
    </source>
</evidence>
<protein>
    <recommendedName>
        <fullName evidence="3">Transglutaminase-like domain-containing protein</fullName>
    </recommendedName>
</protein>
<evidence type="ECO:0000313" key="1">
    <source>
        <dbReference type="EMBL" id="BBO81836.1"/>
    </source>
</evidence>
<dbReference type="Proteomes" id="UP000425960">
    <property type="component" value="Chromosome"/>
</dbReference>
<dbReference type="AlphaFoldDB" id="A0A5K7ZL99"/>
<proteinExistence type="predicted"/>
<reference evidence="1 2" key="1">
    <citation type="submission" date="2019-11" db="EMBL/GenBank/DDBJ databases">
        <title>Comparative genomics of hydrocarbon-degrading Desulfosarcina strains.</title>
        <authorList>
            <person name="Watanabe M."/>
            <person name="Kojima H."/>
            <person name="Fukui M."/>
        </authorList>
    </citation>
    <scope>NUCLEOTIDE SEQUENCE [LARGE SCALE GENOMIC DNA]</scope>
    <source>
        <strain evidence="1 2">28bB2T</strain>
    </source>
</reference>
<organism evidence="1 2">
    <name type="scientific">Desulfosarcina ovata subsp. sediminis</name>
    <dbReference type="NCBI Taxonomy" id="885957"/>
    <lineage>
        <taxon>Bacteria</taxon>
        <taxon>Pseudomonadati</taxon>
        <taxon>Thermodesulfobacteriota</taxon>
        <taxon>Desulfobacteria</taxon>
        <taxon>Desulfobacterales</taxon>
        <taxon>Desulfosarcinaceae</taxon>
        <taxon>Desulfosarcina</taxon>
    </lineage>
</organism>
<evidence type="ECO:0000313" key="2">
    <source>
        <dbReference type="Proteomes" id="UP000425960"/>
    </source>
</evidence>
<gene>
    <name evidence="1" type="ORF">DSCO28_24020</name>
</gene>